<dbReference type="PANTHER" id="PTHR46832:SF1">
    <property type="entry name" value="5'-METHYLTHIOADENOSINE_S-ADENOSYLHOMOCYSTEINE NUCLEOSIDASE"/>
    <property type="match status" value="1"/>
</dbReference>
<comment type="pathway">
    <text evidence="1">Amino-acid biosynthesis; L-methionine biosynthesis via salvage pathway; S-methyl-5-thio-alpha-D-ribose 1-phosphate from S-methyl-5'-thioadenosine (hydrolase route): step 1/2.</text>
</comment>
<evidence type="ECO:0000313" key="8">
    <source>
        <dbReference type="Proteomes" id="UP000198534"/>
    </source>
</evidence>
<dbReference type="CDD" id="cd09008">
    <property type="entry name" value="MTAN"/>
    <property type="match status" value="1"/>
</dbReference>
<dbReference type="GO" id="GO:0019509">
    <property type="term" value="P:L-methionine salvage from methylthioadenosine"/>
    <property type="evidence" value="ECO:0007669"/>
    <property type="project" value="UniProtKB-UniPathway"/>
</dbReference>
<sequence>MKSISCAVIAAMHEELAPLKKRLQVEKEEQVGGIHLTHALVGEERIILAVCGIGKANAGAAIQYLITAYSPEEIINIGSAGALTNRFPIGATVLVTESIYHDVDCTGVGEDPYTLPRVPSIIPSDTGLITRLREAATQKGLIVAEGRIATGDSFISDGELRARIHEGTMADCAEMETAAFAQIAYLNDVPFASIRSVSDRADGSADVSFDTFLREISERNAELLESYLHTRIPSSVVL</sequence>
<reference evidence="7 8" key="1">
    <citation type="submission" date="2016-10" db="EMBL/GenBank/DDBJ databases">
        <authorList>
            <person name="de Groot N.N."/>
        </authorList>
    </citation>
    <scope>NUCLEOTIDE SEQUENCE [LARGE SCALE GENOMIC DNA]</scope>
    <source>
        <strain evidence="7 8">DSM 45610</strain>
    </source>
</reference>
<dbReference type="InterPro" id="IPR010049">
    <property type="entry name" value="MTA_SAH_Nsdase"/>
</dbReference>
<evidence type="ECO:0000256" key="1">
    <source>
        <dbReference type="ARBA" id="ARBA00004945"/>
    </source>
</evidence>
<dbReference type="RefSeq" id="WP_091734651.1">
    <property type="nucleotide sequence ID" value="NZ_FNNQ01000001.1"/>
</dbReference>
<dbReference type="Gene3D" id="3.40.50.1580">
    <property type="entry name" value="Nucleoside phosphorylase domain"/>
    <property type="match status" value="1"/>
</dbReference>
<dbReference type="EMBL" id="FNNQ01000001">
    <property type="protein sequence ID" value="SDW02747.1"/>
    <property type="molecule type" value="Genomic_DNA"/>
</dbReference>
<dbReference type="STRING" id="1048340.SAMN05444487_101123"/>
<dbReference type="GO" id="GO:0005829">
    <property type="term" value="C:cytosol"/>
    <property type="evidence" value="ECO:0007669"/>
    <property type="project" value="TreeGrafter"/>
</dbReference>
<keyword evidence="3" id="KW-0028">Amino-acid biosynthesis</keyword>
<dbReference type="InterPro" id="IPR035994">
    <property type="entry name" value="Nucleoside_phosphorylase_sf"/>
</dbReference>
<evidence type="ECO:0000313" key="7">
    <source>
        <dbReference type="EMBL" id="SDW02747.1"/>
    </source>
</evidence>
<dbReference type="GO" id="GO:0008782">
    <property type="term" value="F:adenosylhomocysteine nucleosidase activity"/>
    <property type="evidence" value="ECO:0007669"/>
    <property type="project" value="UniProtKB-EC"/>
</dbReference>
<accession>A0A1H2Q6B3</accession>
<evidence type="ECO:0000256" key="5">
    <source>
        <dbReference type="ARBA" id="ARBA00023167"/>
    </source>
</evidence>
<organism evidence="7 8">
    <name type="scientific">Marininema mesophilum</name>
    <dbReference type="NCBI Taxonomy" id="1048340"/>
    <lineage>
        <taxon>Bacteria</taxon>
        <taxon>Bacillati</taxon>
        <taxon>Bacillota</taxon>
        <taxon>Bacilli</taxon>
        <taxon>Bacillales</taxon>
        <taxon>Thermoactinomycetaceae</taxon>
        <taxon>Marininema</taxon>
    </lineage>
</organism>
<gene>
    <name evidence="7" type="ORF">SAMN05444487_101123</name>
</gene>
<evidence type="ECO:0000256" key="2">
    <source>
        <dbReference type="ARBA" id="ARBA00011974"/>
    </source>
</evidence>
<evidence type="ECO:0000259" key="6">
    <source>
        <dbReference type="Pfam" id="PF01048"/>
    </source>
</evidence>
<dbReference type="Proteomes" id="UP000198534">
    <property type="component" value="Unassembled WGS sequence"/>
</dbReference>
<dbReference type="GO" id="GO:0008930">
    <property type="term" value="F:methylthioadenosine nucleosidase activity"/>
    <property type="evidence" value="ECO:0007669"/>
    <property type="project" value="InterPro"/>
</dbReference>
<dbReference type="EC" id="3.2.2.9" evidence="2"/>
<evidence type="ECO:0000256" key="3">
    <source>
        <dbReference type="ARBA" id="ARBA00022605"/>
    </source>
</evidence>
<dbReference type="InterPro" id="IPR000845">
    <property type="entry name" value="Nucleoside_phosphorylase_d"/>
</dbReference>
<dbReference type="NCBIfam" id="NF004079">
    <property type="entry name" value="PRK05584.1"/>
    <property type="match status" value="1"/>
</dbReference>
<name>A0A1H2Q6B3_9BACL</name>
<keyword evidence="8" id="KW-1185">Reference proteome</keyword>
<dbReference type="AlphaFoldDB" id="A0A1H2Q6B3"/>
<dbReference type="Pfam" id="PF01048">
    <property type="entry name" value="PNP_UDP_1"/>
    <property type="match status" value="1"/>
</dbReference>
<evidence type="ECO:0000256" key="4">
    <source>
        <dbReference type="ARBA" id="ARBA00022801"/>
    </source>
</evidence>
<protein>
    <recommendedName>
        <fullName evidence="2">adenosylhomocysteine nucleosidase</fullName>
        <ecNumber evidence="2">3.2.2.9</ecNumber>
    </recommendedName>
</protein>
<dbReference type="OrthoDB" id="9792278at2"/>
<dbReference type="GO" id="GO:0009164">
    <property type="term" value="P:nucleoside catabolic process"/>
    <property type="evidence" value="ECO:0007669"/>
    <property type="project" value="InterPro"/>
</dbReference>
<dbReference type="UniPathway" id="UPA00904">
    <property type="reaction ID" value="UER00871"/>
</dbReference>
<keyword evidence="5" id="KW-0486">Methionine biosynthesis</keyword>
<feature type="domain" description="Nucleoside phosphorylase" evidence="6">
    <location>
        <begin position="7"/>
        <end position="228"/>
    </location>
</feature>
<dbReference type="NCBIfam" id="TIGR01704">
    <property type="entry name" value="MTA_SAH-Nsdase"/>
    <property type="match status" value="1"/>
</dbReference>
<keyword evidence="4" id="KW-0378">Hydrolase</keyword>
<proteinExistence type="predicted"/>
<dbReference type="GO" id="GO:0019284">
    <property type="term" value="P:L-methionine salvage from S-adenosylmethionine"/>
    <property type="evidence" value="ECO:0007669"/>
    <property type="project" value="TreeGrafter"/>
</dbReference>
<dbReference type="SUPFAM" id="SSF53167">
    <property type="entry name" value="Purine and uridine phosphorylases"/>
    <property type="match status" value="1"/>
</dbReference>
<dbReference type="PANTHER" id="PTHR46832">
    <property type="entry name" value="5'-METHYLTHIOADENOSINE/S-ADENOSYLHOMOCYSTEINE NUCLEOSIDASE"/>
    <property type="match status" value="1"/>
</dbReference>